<organism evidence="1">
    <name type="scientific">marine sediment metagenome</name>
    <dbReference type="NCBI Taxonomy" id="412755"/>
    <lineage>
        <taxon>unclassified sequences</taxon>
        <taxon>metagenomes</taxon>
        <taxon>ecological metagenomes</taxon>
    </lineage>
</organism>
<dbReference type="EMBL" id="LAZR01003201">
    <property type="protein sequence ID" value="KKN20871.1"/>
    <property type="molecule type" value="Genomic_DNA"/>
</dbReference>
<reference evidence="1" key="1">
    <citation type="journal article" date="2015" name="Nature">
        <title>Complex archaea that bridge the gap between prokaryotes and eukaryotes.</title>
        <authorList>
            <person name="Spang A."/>
            <person name="Saw J.H."/>
            <person name="Jorgensen S.L."/>
            <person name="Zaremba-Niedzwiedzka K."/>
            <person name="Martijn J."/>
            <person name="Lind A.E."/>
            <person name="van Eijk R."/>
            <person name="Schleper C."/>
            <person name="Guy L."/>
            <person name="Ettema T.J."/>
        </authorList>
    </citation>
    <scope>NUCLEOTIDE SEQUENCE</scope>
</reference>
<dbReference type="AlphaFoldDB" id="A0A0F9R6F3"/>
<dbReference type="SUPFAM" id="SSF53448">
    <property type="entry name" value="Nucleotide-diphospho-sugar transferases"/>
    <property type="match status" value="1"/>
</dbReference>
<protein>
    <recommendedName>
        <fullName evidence="2">Glycosyltransferase 2-like domain-containing protein</fullName>
    </recommendedName>
</protein>
<evidence type="ECO:0008006" key="2">
    <source>
        <dbReference type="Google" id="ProtNLM"/>
    </source>
</evidence>
<sequence>MIDFVLMTPIYHGVDGITCWCVEKAHHARLNNFLWVPGCEGKGDALICRNRSVSATTFMECGEANHMIFLDSDIVFTPEDLKMISDDMQAGYDIVGGLYPTRSGTDWTTYFWEMQAPTAEMCEDNPVQEVQFLATGFMGISKYALQKIAKDYVYPDGRKFPILHPKTGVARSYPFFEAGWTHIDTPDADGSEDIWLSEDYDFCEKARAVGFKIYADMRVQLGHQGTRIVTTHTVEMYRALQEKRAEDVKQKGDSIKREEGAYTDFVADSTGDTE</sequence>
<proteinExistence type="predicted"/>
<dbReference type="InterPro" id="IPR029044">
    <property type="entry name" value="Nucleotide-diphossugar_trans"/>
</dbReference>
<gene>
    <name evidence="1" type="ORF">LCGC14_0931280</name>
</gene>
<dbReference type="Gene3D" id="3.90.550.40">
    <property type="match status" value="1"/>
</dbReference>
<accession>A0A0F9R6F3</accession>
<comment type="caution">
    <text evidence="1">The sequence shown here is derived from an EMBL/GenBank/DDBJ whole genome shotgun (WGS) entry which is preliminary data.</text>
</comment>
<evidence type="ECO:0000313" key="1">
    <source>
        <dbReference type="EMBL" id="KKN20871.1"/>
    </source>
</evidence>
<name>A0A0F9R6F3_9ZZZZ</name>